<gene>
    <name evidence="3" type="ORF">ABS766_14400</name>
</gene>
<protein>
    <submittedName>
        <fullName evidence="3">Prolyl oligopeptidase family serine peptidase</fullName>
    </submittedName>
</protein>
<evidence type="ECO:0000313" key="4">
    <source>
        <dbReference type="Proteomes" id="UP001629156"/>
    </source>
</evidence>
<evidence type="ECO:0000259" key="2">
    <source>
        <dbReference type="Pfam" id="PF00326"/>
    </source>
</evidence>
<dbReference type="Pfam" id="PF00326">
    <property type="entry name" value="Peptidase_S9"/>
    <property type="match status" value="1"/>
</dbReference>
<dbReference type="Gene3D" id="3.40.50.1820">
    <property type="entry name" value="alpha/beta hydrolase"/>
    <property type="match status" value="1"/>
</dbReference>
<accession>A0ABW8Z251</accession>
<evidence type="ECO:0000313" key="3">
    <source>
        <dbReference type="EMBL" id="MFL9845610.1"/>
    </source>
</evidence>
<organism evidence="3 4">
    <name type="scientific">Flavobacterium rhizosphaerae</name>
    <dbReference type="NCBI Taxonomy" id="3163298"/>
    <lineage>
        <taxon>Bacteria</taxon>
        <taxon>Pseudomonadati</taxon>
        <taxon>Bacteroidota</taxon>
        <taxon>Flavobacteriia</taxon>
        <taxon>Flavobacteriales</taxon>
        <taxon>Flavobacteriaceae</taxon>
        <taxon>Flavobacterium</taxon>
    </lineage>
</organism>
<comment type="caution">
    <text evidence="3">The sequence shown here is derived from an EMBL/GenBank/DDBJ whole genome shotgun (WGS) entry which is preliminary data.</text>
</comment>
<dbReference type="RefSeq" id="WP_408085892.1">
    <property type="nucleotide sequence ID" value="NZ_JBELPZ010000019.1"/>
</dbReference>
<name>A0ABW8Z251_9FLAO</name>
<dbReference type="InterPro" id="IPR029058">
    <property type="entry name" value="AB_hydrolase_fold"/>
</dbReference>
<keyword evidence="1" id="KW-0378">Hydrolase</keyword>
<dbReference type="SUPFAM" id="SSF53474">
    <property type="entry name" value="alpha/beta-Hydrolases"/>
    <property type="match status" value="1"/>
</dbReference>
<reference evidence="3 4" key="1">
    <citation type="submission" date="2024-06" db="EMBL/GenBank/DDBJ databases">
        <authorList>
            <person name="Kaempfer P."/>
            <person name="Viver T."/>
        </authorList>
    </citation>
    <scope>NUCLEOTIDE SEQUENCE [LARGE SCALE GENOMIC DNA]</scope>
    <source>
        <strain evidence="3 4">ST-119</strain>
    </source>
</reference>
<evidence type="ECO:0000256" key="1">
    <source>
        <dbReference type="ARBA" id="ARBA00022801"/>
    </source>
</evidence>
<dbReference type="PANTHER" id="PTHR42776:SF27">
    <property type="entry name" value="DIPEPTIDYL PEPTIDASE FAMILY MEMBER 6"/>
    <property type="match status" value="1"/>
</dbReference>
<feature type="domain" description="Peptidase S9 prolyl oligopeptidase catalytic" evidence="2">
    <location>
        <begin position="643"/>
        <end position="810"/>
    </location>
</feature>
<dbReference type="EMBL" id="JBELPZ010000019">
    <property type="protein sequence ID" value="MFL9845610.1"/>
    <property type="molecule type" value="Genomic_DNA"/>
</dbReference>
<sequence length="825" mass="94571">MKTIDSIRILLIAAALVLFSGQGMVAQERYQDMIALSEKFNWFESLQMSPDGEHCAVRIAYEQNHDTLVVFGAGSKALAKKVVFGQYYFLGQGRMLLPPTGGKAELWDMKRHRSLYFDNTSEVKALGKDEMFVIRYNKEKQDRLELYDRNGNVLGFVDHVIQYDVSEDKVVVVSKADSDTVSNIFLLDRKGAVRVHTTKNTIQYVLPGYEASEVLIFEHDSRGLPLLYCIAQGKQYLLGDSTPVTFDAAYVQKTGVDGTYFLKLWSKEEKAEELVDIWYTNDRDLENKYEHRGTERYYLWEPRKKVVKELPGGEGCTVLNTGSTYNILTFDRFRFNNYIANVPDIELTICQNDTCRPIDTFAPEIYVSGKGNYVLAPRDGQWTLYDLTGDKRTTFGNQSLKAPFFSDDESTIYFGGEGGLWSYEIKKAVLSKLISKEGLTVAIVNGKSAWLTNYNFYQTTLSTQNGLLLKVTDDRTKVTSYAKYHNGNLKVLIEPTENLITDVQYNPQLNNIAYLEQNFNLPPRLVHKRENKAVKVYRNDWQDAGADNLQRKIVRYPDSKGNMIEGTLFYPAGYDPDQSYPMVVFIYQLQGYRKHNYLSLSFSDTEGFNTRALIENGYFVFFPDITPGNDGAGFAALQCVNNAMDALEPVAAINKHKIGLMGHSFGGYETNFIATESKRFAAYVSGCGNIDIIHNYHTFNINFVRPSYWRYETHQFYMNGAFTENKEVYYKNNPIYKVDKITAPILLWTGLEDENVKWEETRTFYNALRRNGKKAIALFYPGEGHALLSPKANFDLSIRILEWFDYHLKEKQDIEWIRKEMEKGA</sequence>
<keyword evidence="4" id="KW-1185">Reference proteome</keyword>
<dbReference type="InterPro" id="IPR001375">
    <property type="entry name" value="Peptidase_S9_cat"/>
</dbReference>
<dbReference type="Proteomes" id="UP001629156">
    <property type="component" value="Unassembled WGS sequence"/>
</dbReference>
<proteinExistence type="predicted"/>
<dbReference type="SUPFAM" id="SSF82171">
    <property type="entry name" value="DPP6 N-terminal domain-like"/>
    <property type="match status" value="1"/>
</dbReference>
<dbReference type="PANTHER" id="PTHR42776">
    <property type="entry name" value="SERINE PEPTIDASE S9 FAMILY MEMBER"/>
    <property type="match status" value="1"/>
</dbReference>